<proteinExistence type="predicted"/>
<gene>
    <name evidence="2" type="ORF">HAX54_032622</name>
</gene>
<organism evidence="2 3">
    <name type="scientific">Datura stramonium</name>
    <name type="common">Jimsonweed</name>
    <name type="synonym">Common thornapple</name>
    <dbReference type="NCBI Taxonomy" id="4076"/>
    <lineage>
        <taxon>Eukaryota</taxon>
        <taxon>Viridiplantae</taxon>
        <taxon>Streptophyta</taxon>
        <taxon>Embryophyta</taxon>
        <taxon>Tracheophyta</taxon>
        <taxon>Spermatophyta</taxon>
        <taxon>Magnoliopsida</taxon>
        <taxon>eudicotyledons</taxon>
        <taxon>Gunneridae</taxon>
        <taxon>Pentapetalae</taxon>
        <taxon>asterids</taxon>
        <taxon>lamiids</taxon>
        <taxon>Solanales</taxon>
        <taxon>Solanaceae</taxon>
        <taxon>Solanoideae</taxon>
        <taxon>Datureae</taxon>
        <taxon>Datura</taxon>
    </lineage>
</organism>
<keyword evidence="1" id="KW-1133">Transmembrane helix</keyword>
<protein>
    <submittedName>
        <fullName evidence="2">Uncharacterized protein</fullName>
    </submittedName>
</protein>
<reference evidence="2 3" key="1">
    <citation type="journal article" date="2021" name="BMC Genomics">
        <title>Datura genome reveals duplications of psychoactive alkaloid biosynthetic genes and high mutation rate following tissue culture.</title>
        <authorList>
            <person name="Rajewski A."/>
            <person name="Carter-House D."/>
            <person name="Stajich J."/>
            <person name="Litt A."/>
        </authorList>
    </citation>
    <scope>NUCLEOTIDE SEQUENCE [LARGE SCALE GENOMIC DNA]</scope>
    <source>
        <strain evidence="2">AR-01</strain>
    </source>
</reference>
<name>A0ABS8VEQ0_DATST</name>
<comment type="caution">
    <text evidence="2">The sequence shown here is derived from an EMBL/GenBank/DDBJ whole genome shotgun (WGS) entry which is preliminary data.</text>
</comment>
<evidence type="ECO:0000313" key="2">
    <source>
        <dbReference type="EMBL" id="MCD9644415.1"/>
    </source>
</evidence>
<accession>A0ABS8VEQ0</accession>
<keyword evidence="1" id="KW-0472">Membrane</keyword>
<dbReference type="PANTHER" id="PTHR31061:SF5">
    <property type="entry name" value="HEPARAN-ALPHA-GLUCOSAMINIDE N-ACETYLTRANSFERASE CATALYTIC DOMAIN-CONTAINING PROTEIN"/>
    <property type="match status" value="1"/>
</dbReference>
<keyword evidence="3" id="KW-1185">Reference proteome</keyword>
<keyword evidence="1" id="KW-0812">Transmembrane</keyword>
<feature type="transmembrane region" description="Helical" evidence="1">
    <location>
        <begin position="149"/>
        <end position="170"/>
    </location>
</feature>
<feature type="transmembrane region" description="Helical" evidence="1">
    <location>
        <begin position="52"/>
        <end position="70"/>
    </location>
</feature>
<dbReference type="Proteomes" id="UP000823775">
    <property type="component" value="Unassembled WGS sequence"/>
</dbReference>
<evidence type="ECO:0000313" key="3">
    <source>
        <dbReference type="Proteomes" id="UP000823775"/>
    </source>
</evidence>
<sequence length="185" mass="20540">MSLLVMIIVADDDLELALYSLLFLNLQKPKNWVFKRVPKVSAAIITLRTLKLLFWGIILQVALIEILTTFKLRPTTLTLVISPFSLPINGNEQRVHFVDDAPAGVALHLNLKGHCERLKQWISMGFGLLIIAFILHFTDAISNKQLYSFSYVCFTAGAAGIVFSGFYILIGCLAETAILVAGMIE</sequence>
<dbReference type="EMBL" id="JACEIK010004144">
    <property type="protein sequence ID" value="MCD9644415.1"/>
    <property type="molecule type" value="Genomic_DNA"/>
</dbReference>
<dbReference type="PANTHER" id="PTHR31061">
    <property type="entry name" value="LD22376P"/>
    <property type="match status" value="1"/>
</dbReference>
<feature type="transmembrane region" description="Helical" evidence="1">
    <location>
        <begin position="118"/>
        <end position="137"/>
    </location>
</feature>
<evidence type="ECO:0000256" key="1">
    <source>
        <dbReference type="SAM" id="Phobius"/>
    </source>
</evidence>